<dbReference type="Proteomes" id="UP000887116">
    <property type="component" value="Unassembled WGS sequence"/>
</dbReference>
<dbReference type="InterPro" id="IPR013783">
    <property type="entry name" value="Ig-like_fold"/>
</dbReference>
<dbReference type="InterPro" id="IPR000387">
    <property type="entry name" value="Tyr_Pase_dom"/>
</dbReference>
<dbReference type="PROSITE" id="PS50056">
    <property type="entry name" value="TYR_PHOSPHATASE_2"/>
    <property type="match status" value="2"/>
</dbReference>
<dbReference type="SUPFAM" id="SSF52799">
    <property type="entry name" value="(Phosphotyrosine protein) phosphatases II"/>
    <property type="match status" value="2"/>
</dbReference>
<name>A0A8X6KR11_TRICU</name>
<dbReference type="SMART" id="SM00194">
    <property type="entry name" value="PTPc"/>
    <property type="match status" value="2"/>
</dbReference>
<evidence type="ECO:0000256" key="13">
    <source>
        <dbReference type="ARBA" id="ARBA00051722"/>
    </source>
</evidence>
<keyword evidence="5 16" id="KW-0732">Signal</keyword>
<dbReference type="Gene3D" id="2.60.40.10">
    <property type="entry name" value="Immunoglobulins"/>
    <property type="match status" value="8"/>
</dbReference>
<dbReference type="SMART" id="SM00409">
    <property type="entry name" value="IG"/>
    <property type="match status" value="2"/>
</dbReference>
<dbReference type="SMART" id="SM00060">
    <property type="entry name" value="FN3"/>
    <property type="match status" value="7"/>
</dbReference>
<dbReference type="PROSITE" id="PS50835">
    <property type="entry name" value="IG_LIKE"/>
    <property type="match status" value="1"/>
</dbReference>
<dbReference type="FunFam" id="2.170.300.10:FF:000003">
    <property type="entry name" value="tyrosine-protein kinase receptor Tie-1 isoform X1"/>
    <property type="match status" value="1"/>
</dbReference>
<keyword evidence="9 15" id="KW-1133">Transmembrane helix</keyword>
<dbReference type="InterPro" id="IPR003595">
    <property type="entry name" value="Tyr_Pase_cat"/>
</dbReference>
<dbReference type="InterPro" id="IPR036179">
    <property type="entry name" value="Ig-like_dom_sf"/>
</dbReference>
<dbReference type="GO" id="GO:0048666">
    <property type="term" value="P:neuron development"/>
    <property type="evidence" value="ECO:0007669"/>
    <property type="project" value="UniProtKB-ARBA"/>
</dbReference>
<protein>
    <recommendedName>
        <fullName evidence="2">protein-tyrosine-phosphatase</fullName>
        <ecNumber evidence="2">3.1.3.48</ecNumber>
    </recommendedName>
</protein>
<dbReference type="FunFam" id="3.90.190.10:FF:000062">
    <property type="entry name" value="Receptor-type tyrosine-protein phosphatase kappa"/>
    <property type="match status" value="1"/>
</dbReference>
<comment type="caution">
    <text evidence="22">The sequence shown here is derived from an EMBL/GenBank/DDBJ whole genome shotgun (WGS) entry which is preliminary data.</text>
</comment>
<dbReference type="OrthoDB" id="1668230at2759"/>
<dbReference type="PANTHER" id="PTHR46957">
    <property type="entry name" value="CYTOKINE RECEPTOR"/>
    <property type="match status" value="1"/>
</dbReference>
<dbReference type="EC" id="3.1.3.48" evidence="2"/>
<feature type="domain" description="Tyrosine specific protein phosphatases" evidence="19">
    <location>
        <begin position="2029"/>
        <end position="2104"/>
    </location>
</feature>
<evidence type="ECO:0000259" key="17">
    <source>
        <dbReference type="PROSITE" id="PS50026"/>
    </source>
</evidence>
<dbReference type="SMART" id="SM00408">
    <property type="entry name" value="IGc2"/>
    <property type="match status" value="2"/>
</dbReference>
<evidence type="ECO:0000256" key="2">
    <source>
        <dbReference type="ARBA" id="ARBA00013064"/>
    </source>
</evidence>
<dbReference type="Gene3D" id="2.170.300.10">
    <property type="entry name" value="Tie2 ligand-binding domain superfamily"/>
    <property type="match status" value="3"/>
</dbReference>
<comment type="catalytic activity">
    <reaction evidence="13">
        <text>O-phospho-L-tyrosyl-[protein] + H2O = L-tyrosyl-[protein] + phosphate</text>
        <dbReference type="Rhea" id="RHEA:10684"/>
        <dbReference type="Rhea" id="RHEA-COMP:10136"/>
        <dbReference type="Rhea" id="RHEA-COMP:20101"/>
        <dbReference type="ChEBI" id="CHEBI:15377"/>
        <dbReference type="ChEBI" id="CHEBI:43474"/>
        <dbReference type="ChEBI" id="CHEBI:46858"/>
        <dbReference type="ChEBI" id="CHEBI:61978"/>
        <dbReference type="EC" id="3.1.3.48"/>
    </reaction>
</comment>
<accession>A0A8X6KR11</accession>
<sequence>MNYLTIFYKWISIISWILLLHEASGQFDANFTLQNVWGRLQPGMRSLIQCLSDENHKKIKFSRLLDTGQGTRLPSSSQQFMQGKPVFARILFMPGEDNLNRFGVFQCKIIRQNIGTRIVALKLPPSNLAELDAVSPYNVANLGDDVELEVNVTKALELPIKWMHDGKEVPEWDGLLKVQLDNVQPKDSGIYECFYEGRREEGAHALMRLLVRSCPEDLYGENCDTECPPCYNGGICHDKWGVCVCPAGFTGPNCEIACGGNHFGADCSKFCSPPQNNSNTDELCALHLFCKPDPYGCSCAPGFKGSKCMEHCEPGWYGADCKQPCHCAFGISNCNRITGACEGGCARGWRGQSCQIEDPDSNNTYIETSTMAYCSPGTYGPSCERSCHCAGNERCHIITGQCSSGCEDGWGGSTCGSCRSGRFGENCESTCHCEGGHHNCDKDGFCYSGCEAGWAGFTCQAECTPGRFGPNCASTCHCHENSTSECDKVTGECSGDCEAGYMGKDCQTLCPQNTYGVNCLNMCVCSNLAQCNRIDGSCACVGRWRGRICNESEPQIVAATDEEVNMGQQVFISCTADAVPEPQMNLSSSDFPGLRVSVRPLEQNQHQAVVKVKPEISGSFEFMCTTRNEHGFDMKKITLTVVDPPRLTSKPVLVSKSNQSLTIKWKIWEYSEDEGGLPTDRVDYLVVYKESGTPDWIKLGTWKGSAVGSSDPMVIIENLNPNTLYDVSVKCRRMKEGGTGDPGPTLQAKTECGVAMADGIPQEFLPERITQTSVTLTWKNPPEALLQCPLDSYRITYHPEAFESIMNTVDTEGIQTSIMLEDLTPNTNYVVKLYPITKLEQSKFFAELIMRTSETTPDPISNLEINVVEGKPDLLLVSWEAPSEESGIIKGYVVTTILVDRGQCGIAGEPEESRIRQIHSDDTEITLQNLYPYSTYNISVQARTSAGEGEAVTKEATTLQSVPSEAPSNVRVISFTNDSLEFEWDPINCKEANGDIIYYDYAIVHYEDVPTTSIRRRKSLKDISHIFYSVPDSRVKINDLEPFTSYGFMVAGVTGVGRGLLSDIVFHKTDEGIPTEPVSLSIISVADRKMKISWDNPEFPNGIVTQYRIRAWINESSEPDVEVHQKITKEDKQYATIEGLKPATLYIITVEAATKAGWGNSSQLIENTLDGVPGEPSEVSVLENQQKSLNISWKEPLKSNGVILGYKVNYRPVSTLDPVFNTTPFIEKETELEGNVNEIMLSDLHPSTQYKVLVTAKTSAGYGMPASILCWTVISGDHVSPSLKVIEVEATNDSIPIVFSTTGSSAVHKYQVIVEDARNSEPIDESKLSDYDTAVVKHDLPYYIAAELDPSNVSQTGEQSFVVGDKKKWGGYKNVHLNPGHHYKIRIRTLVVKDEELKSVLSKSMNKSAGTLMVPVEHKKREIFGIDLIIFILVLIGAFTLLSAVTFLTVLIICYRRERKKSTNSFSTKDSGLSGSMTWSVMYKTPVAIQDLDESPVPEGFRTFPMTEKNASLKRSKSDSKIVRGLRVETLEDYLMNAKSSNVLAEEFKRLVDGQISSWTVARKSGNLKKNRYGNILPYDRYRVALNTDSNKTDTDYINASYIDGYRRPREYIVTQGPLENTVNDFWRMIWQENTPVVVMLMDLVENGKKKCAKYWPDDSMDCGDMHILLIHSEHYKEFIVRTILMRKIDEIRTHRVIQYQFTGWPDQTVPSNVNNLIKFMKRIRDDHPVMGGPMVVHCSAGAGRSGTYIAIDALCQQAAEDKRVDVFRFVNNARHQRVHLVQTLEQYAFIYEALVEAMQFEDTSVSLEKIGNYLKELNHMNTVDRRSLILKQYNKLNKTQKKVDVSRCSVALSEINIFKNRDPLTVPRDTARVKIELEDDEEGQSDYINAVYVDGYLKPAQFIATQMPMTHTADDFWRLVYQQRSSLIVMLNGSDENDDLPLRNHFRASMIRDSMLNSPLSLVQNVGIYWPELGECSYGNFEVQLITFEEQGDFTIRIMRLSHKFRDEEPLKIIQLQYNGWASEMKPASVLTLVETAEMWYQRSTGGPIIVHCMDGATRSGLFIAATHVCDQVESEGILDVYQIAKSIRANRIEFIPNSDQYRLLFEVAQEIAEPYLMQQQNSPTKKLSVKI</sequence>
<evidence type="ECO:0000256" key="15">
    <source>
        <dbReference type="SAM" id="Phobius"/>
    </source>
</evidence>
<evidence type="ECO:0000259" key="21">
    <source>
        <dbReference type="PROSITE" id="PS50853"/>
    </source>
</evidence>
<dbReference type="InterPro" id="IPR029021">
    <property type="entry name" value="Prot-tyrosine_phosphatase-like"/>
</dbReference>
<dbReference type="InterPro" id="IPR003961">
    <property type="entry name" value="FN3_dom"/>
</dbReference>
<feature type="domain" description="Fibronectin type-III" evidence="21">
    <location>
        <begin position="1175"/>
        <end position="1276"/>
    </location>
</feature>
<dbReference type="FunFam" id="2.170.300.10:FF:000041">
    <property type="entry name" value="Tyrosine protein kinase receptor tie-1, putative"/>
    <property type="match status" value="1"/>
</dbReference>
<dbReference type="GO" id="GO:0016020">
    <property type="term" value="C:membrane"/>
    <property type="evidence" value="ECO:0007669"/>
    <property type="project" value="UniProtKB-SubCell"/>
</dbReference>
<dbReference type="CDD" id="cd00055">
    <property type="entry name" value="EGF_Lam"/>
    <property type="match status" value="2"/>
</dbReference>
<keyword evidence="10 15" id="KW-0472">Membrane</keyword>
<evidence type="ECO:0000259" key="19">
    <source>
        <dbReference type="PROSITE" id="PS50056"/>
    </source>
</evidence>
<keyword evidence="4 15" id="KW-0812">Transmembrane</keyword>
<evidence type="ECO:0000313" key="23">
    <source>
        <dbReference type="Proteomes" id="UP000887116"/>
    </source>
</evidence>
<dbReference type="Pfam" id="PF00041">
    <property type="entry name" value="fn3"/>
    <property type="match status" value="5"/>
</dbReference>
<dbReference type="InterPro" id="IPR000242">
    <property type="entry name" value="PTP_cat"/>
</dbReference>
<proteinExistence type="predicted"/>
<feature type="chain" id="PRO_5036480219" description="protein-tyrosine-phosphatase" evidence="16">
    <location>
        <begin position="26"/>
        <end position="2133"/>
    </location>
</feature>
<keyword evidence="11 14" id="KW-1015">Disulfide bond</keyword>
<evidence type="ECO:0000256" key="3">
    <source>
        <dbReference type="ARBA" id="ARBA00022536"/>
    </source>
</evidence>
<dbReference type="PROSITE" id="PS00022">
    <property type="entry name" value="EGF_1"/>
    <property type="match status" value="1"/>
</dbReference>
<evidence type="ECO:0000256" key="1">
    <source>
        <dbReference type="ARBA" id="ARBA00004479"/>
    </source>
</evidence>
<dbReference type="Pfam" id="PF00102">
    <property type="entry name" value="Y_phosphatase"/>
    <property type="match status" value="2"/>
</dbReference>
<feature type="domain" description="Tyrosine-protein phosphatase" evidence="18">
    <location>
        <begin position="1544"/>
        <end position="1798"/>
    </location>
</feature>
<dbReference type="InterPro" id="IPR003599">
    <property type="entry name" value="Ig_sub"/>
</dbReference>
<evidence type="ECO:0000256" key="9">
    <source>
        <dbReference type="ARBA" id="ARBA00022989"/>
    </source>
</evidence>
<dbReference type="SUPFAM" id="SSF48726">
    <property type="entry name" value="Immunoglobulin"/>
    <property type="match status" value="2"/>
</dbReference>
<dbReference type="PROSITE" id="PS00383">
    <property type="entry name" value="TYR_PHOSPHATASE_1"/>
    <property type="match status" value="2"/>
</dbReference>
<keyword evidence="6" id="KW-0677">Repeat</keyword>
<keyword evidence="12" id="KW-0325">Glycoprotein</keyword>
<dbReference type="InterPro" id="IPR000742">
    <property type="entry name" value="EGF"/>
</dbReference>
<evidence type="ECO:0000256" key="12">
    <source>
        <dbReference type="ARBA" id="ARBA00023180"/>
    </source>
</evidence>
<dbReference type="Gene3D" id="3.90.190.10">
    <property type="entry name" value="Protein tyrosine phosphatase superfamily"/>
    <property type="match status" value="2"/>
</dbReference>
<feature type="domain" description="Fibronectin type-III" evidence="21">
    <location>
        <begin position="966"/>
        <end position="1072"/>
    </location>
</feature>
<dbReference type="InterPro" id="IPR016130">
    <property type="entry name" value="Tyr_Pase_AS"/>
</dbReference>
<dbReference type="SUPFAM" id="SSF49265">
    <property type="entry name" value="Fibronectin type III"/>
    <property type="match status" value="4"/>
</dbReference>
<feature type="domain" description="EGF-like" evidence="17">
    <location>
        <begin position="224"/>
        <end position="255"/>
    </location>
</feature>
<dbReference type="EMBL" id="BMAO01002591">
    <property type="protein sequence ID" value="GFQ81889.1"/>
    <property type="molecule type" value="Genomic_DNA"/>
</dbReference>
<evidence type="ECO:0000256" key="14">
    <source>
        <dbReference type="PROSITE-ProRule" id="PRU00076"/>
    </source>
</evidence>
<reference evidence="22" key="1">
    <citation type="submission" date="2020-07" db="EMBL/GenBank/DDBJ databases">
        <title>Multicomponent nature underlies the extraordinary mechanical properties of spider dragline silk.</title>
        <authorList>
            <person name="Kono N."/>
            <person name="Nakamura H."/>
            <person name="Mori M."/>
            <person name="Yoshida Y."/>
            <person name="Ohtoshi R."/>
            <person name="Malay A.D."/>
            <person name="Moran D.A.P."/>
            <person name="Tomita M."/>
            <person name="Numata K."/>
            <person name="Arakawa K."/>
        </authorList>
    </citation>
    <scope>NUCLEOTIDE SEQUENCE</scope>
</reference>
<evidence type="ECO:0000256" key="6">
    <source>
        <dbReference type="ARBA" id="ARBA00022737"/>
    </source>
</evidence>
<feature type="domain" description="Fibronectin type-III" evidence="21">
    <location>
        <begin position="859"/>
        <end position="964"/>
    </location>
</feature>
<keyword evidence="23" id="KW-1185">Reference proteome</keyword>
<feature type="disulfide bond" evidence="14">
    <location>
        <begin position="245"/>
        <end position="254"/>
    </location>
</feature>
<evidence type="ECO:0000256" key="16">
    <source>
        <dbReference type="SAM" id="SignalP"/>
    </source>
</evidence>
<keyword evidence="7" id="KW-0378">Hydrolase</keyword>
<dbReference type="InterPro" id="IPR003598">
    <property type="entry name" value="Ig_sub2"/>
</dbReference>
<dbReference type="InterPro" id="IPR050713">
    <property type="entry name" value="RTP_Phos/Ushers"/>
</dbReference>
<evidence type="ECO:0000256" key="4">
    <source>
        <dbReference type="ARBA" id="ARBA00022692"/>
    </source>
</evidence>
<evidence type="ECO:0000256" key="7">
    <source>
        <dbReference type="ARBA" id="ARBA00022801"/>
    </source>
</evidence>
<feature type="domain" description="Fibronectin type-III" evidence="21">
    <location>
        <begin position="760"/>
        <end position="855"/>
    </location>
</feature>
<dbReference type="InterPro" id="IPR036116">
    <property type="entry name" value="FN3_sf"/>
</dbReference>
<dbReference type="PANTHER" id="PTHR46957:SF3">
    <property type="entry name" value="CYTOKINE RECEPTOR"/>
    <property type="match status" value="1"/>
</dbReference>
<evidence type="ECO:0000259" key="20">
    <source>
        <dbReference type="PROSITE" id="PS50835"/>
    </source>
</evidence>
<dbReference type="PRINTS" id="PR00700">
    <property type="entry name" value="PRTYPHPHTASE"/>
</dbReference>
<keyword evidence="8" id="KW-0904">Protein phosphatase</keyword>
<dbReference type="InterPro" id="IPR007110">
    <property type="entry name" value="Ig-like_dom"/>
</dbReference>
<dbReference type="CDD" id="cd00047">
    <property type="entry name" value="PTPc"/>
    <property type="match status" value="2"/>
</dbReference>
<dbReference type="CDD" id="cd00054">
    <property type="entry name" value="EGF_CA"/>
    <property type="match status" value="1"/>
</dbReference>
<feature type="domain" description="Fibronectin type-III" evidence="21">
    <location>
        <begin position="647"/>
        <end position="753"/>
    </location>
</feature>
<keyword evidence="3 14" id="KW-0245">EGF-like domain</keyword>
<gene>
    <name evidence="22" type="primary">PTPRM</name>
    <name evidence="22" type="ORF">TNCT_463751</name>
</gene>
<evidence type="ECO:0000313" key="22">
    <source>
        <dbReference type="EMBL" id="GFQ81889.1"/>
    </source>
</evidence>
<evidence type="ECO:0000259" key="18">
    <source>
        <dbReference type="PROSITE" id="PS50055"/>
    </source>
</evidence>
<feature type="domain" description="Tyrosine specific protein phosphatases" evidence="19">
    <location>
        <begin position="1715"/>
        <end position="1789"/>
    </location>
</feature>
<dbReference type="CDD" id="cd00063">
    <property type="entry name" value="FN3"/>
    <property type="match status" value="6"/>
</dbReference>
<evidence type="ECO:0000256" key="10">
    <source>
        <dbReference type="ARBA" id="ARBA00023136"/>
    </source>
</evidence>
<dbReference type="PROSITE" id="PS50055">
    <property type="entry name" value="TYR_PHOSPHATASE_PTP"/>
    <property type="match status" value="2"/>
</dbReference>
<dbReference type="GO" id="GO:0004725">
    <property type="term" value="F:protein tyrosine phosphatase activity"/>
    <property type="evidence" value="ECO:0007669"/>
    <property type="project" value="UniProtKB-EC"/>
</dbReference>
<comment type="subcellular location">
    <subcellularLocation>
        <location evidence="1">Membrane</location>
        <topology evidence="1">Single-pass type I membrane protein</topology>
    </subcellularLocation>
</comment>
<dbReference type="SMART" id="SM00404">
    <property type="entry name" value="PTPc_motif"/>
    <property type="match status" value="2"/>
</dbReference>
<dbReference type="Pfam" id="PF23144">
    <property type="entry name" value="Fn3_PTPRU"/>
    <property type="match status" value="1"/>
</dbReference>
<evidence type="ECO:0000256" key="8">
    <source>
        <dbReference type="ARBA" id="ARBA00022912"/>
    </source>
</evidence>
<dbReference type="InterPro" id="IPR057598">
    <property type="entry name" value="Fn3_PTPRU"/>
</dbReference>
<feature type="signal peptide" evidence="16">
    <location>
        <begin position="1"/>
        <end position="25"/>
    </location>
</feature>
<organism evidence="22 23">
    <name type="scientific">Trichonephila clavata</name>
    <name type="common">Joro spider</name>
    <name type="synonym">Nephila clavata</name>
    <dbReference type="NCBI Taxonomy" id="2740835"/>
    <lineage>
        <taxon>Eukaryota</taxon>
        <taxon>Metazoa</taxon>
        <taxon>Ecdysozoa</taxon>
        <taxon>Arthropoda</taxon>
        <taxon>Chelicerata</taxon>
        <taxon>Arachnida</taxon>
        <taxon>Araneae</taxon>
        <taxon>Araneomorphae</taxon>
        <taxon>Entelegynae</taxon>
        <taxon>Araneoidea</taxon>
        <taxon>Nephilidae</taxon>
        <taxon>Trichonephila</taxon>
    </lineage>
</organism>
<dbReference type="InterPro" id="IPR002049">
    <property type="entry name" value="LE_dom"/>
</dbReference>
<feature type="domain" description="Ig-like" evidence="20">
    <location>
        <begin position="124"/>
        <end position="193"/>
    </location>
</feature>
<comment type="caution">
    <text evidence="14">Lacks conserved residue(s) required for the propagation of feature annotation.</text>
</comment>
<evidence type="ECO:0000256" key="11">
    <source>
        <dbReference type="ARBA" id="ARBA00023157"/>
    </source>
</evidence>
<feature type="transmembrane region" description="Helical" evidence="15">
    <location>
        <begin position="1428"/>
        <end position="1455"/>
    </location>
</feature>
<keyword evidence="22" id="KW-0675">Receptor</keyword>
<dbReference type="PROSITE" id="PS50853">
    <property type="entry name" value="FN3"/>
    <property type="match status" value="6"/>
</dbReference>
<feature type="domain" description="Tyrosine-protein phosphatase" evidence="18">
    <location>
        <begin position="1830"/>
        <end position="2113"/>
    </location>
</feature>
<feature type="domain" description="Fibronectin type-III" evidence="21">
    <location>
        <begin position="1076"/>
        <end position="1172"/>
    </location>
</feature>
<dbReference type="SMART" id="SM00181">
    <property type="entry name" value="EGF"/>
    <property type="match status" value="7"/>
</dbReference>
<dbReference type="PROSITE" id="PS50026">
    <property type="entry name" value="EGF_3"/>
    <property type="match status" value="1"/>
</dbReference>
<evidence type="ECO:0000256" key="5">
    <source>
        <dbReference type="ARBA" id="ARBA00022729"/>
    </source>
</evidence>